<evidence type="ECO:0000313" key="1">
    <source>
        <dbReference type="EMBL" id="KAJ8347216.1"/>
    </source>
</evidence>
<comment type="caution">
    <text evidence="1">The sequence shown here is derived from an EMBL/GenBank/DDBJ whole genome shotgun (WGS) entry which is preliminary data.</text>
</comment>
<evidence type="ECO:0000313" key="2">
    <source>
        <dbReference type="Proteomes" id="UP001152622"/>
    </source>
</evidence>
<name>A0A9Q1IP73_SYNKA</name>
<protein>
    <submittedName>
        <fullName evidence="1">Uncharacterized protein</fullName>
    </submittedName>
</protein>
<sequence>MGEEFCCHIASRLSEVGPRPNAQIVCAEIKEANQPTDAARVAFHSPVSEKTEAGVRQGNTRPCFMRCGYMAPGSRGPHLASQCETTADTSLGANPAHFHSHKHDFYQSLSITGCANQSPWQMCDSANHGIPLEEGPNCGTSWEFFLVIGMRLFFQQLLEG</sequence>
<reference evidence="1" key="1">
    <citation type="journal article" date="2023" name="Science">
        <title>Genome structures resolve the early diversification of teleost fishes.</title>
        <authorList>
            <person name="Parey E."/>
            <person name="Louis A."/>
            <person name="Montfort J."/>
            <person name="Bouchez O."/>
            <person name="Roques C."/>
            <person name="Iampietro C."/>
            <person name="Lluch J."/>
            <person name="Castinel A."/>
            <person name="Donnadieu C."/>
            <person name="Desvignes T."/>
            <person name="Floi Bucao C."/>
            <person name="Jouanno E."/>
            <person name="Wen M."/>
            <person name="Mejri S."/>
            <person name="Dirks R."/>
            <person name="Jansen H."/>
            <person name="Henkel C."/>
            <person name="Chen W.J."/>
            <person name="Zahm M."/>
            <person name="Cabau C."/>
            <person name="Klopp C."/>
            <person name="Thompson A.W."/>
            <person name="Robinson-Rechavi M."/>
            <person name="Braasch I."/>
            <person name="Lecointre G."/>
            <person name="Bobe J."/>
            <person name="Postlethwait J.H."/>
            <person name="Berthelot C."/>
            <person name="Roest Crollius H."/>
            <person name="Guiguen Y."/>
        </authorList>
    </citation>
    <scope>NUCLEOTIDE SEQUENCE</scope>
    <source>
        <strain evidence="1">WJC10195</strain>
    </source>
</reference>
<dbReference type="AlphaFoldDB" id="A0A9Q1IP73"/>
<keyword evidence="2" id="KW-1185">Reference proteome</keyword>
<gene>
    <name evidence="1" type="ORF">SKAU_G00286170</name>
</gene>
<proteinExistence type="predicted"/>
<accession>A0A9Q1IP73</accession>
<organism evidence="1 2">
    <name type="scientific">Synaphobranchus kaupii</name>
    <name type="common">Kaup's arrowtooth eel</name>
    <dbReference type="NCBI Taxonomy" id="118154"/>
    <lineage>
        <taxon>Eukaryota</taxon>
        <taxon>Metazoa</taxon>
        <taxon>Chordata</taxon>
        <taxon>Craniata</taxon>
        <taxon>Vertebrata</taxon>
        <taxon>Euteleostomi</taxon>
        <taxon>Actinopterygii</taxon>
        <taxon>Neopterygii</taxon>
        <taxon>Teleostei</taxon>
        <taxon>Anguilliformes</taxon>
        <taxon>Synaphobranchidae</taxon>
        <taxon>Synaphobranchus</taxon>
    </lineage>
</organism>
<dbReference type="EMBL" id="JAINUF010000011">
    <property type="protein sequence ID" value="KAJ8347216.1"/>
    <property type="molecule type" value="Genomic_DNA"/>
</dbReference>
<dbReference type="Proteomes" id="UP001152622">
    <property type="component" value="Chromosome 11"/>
</dbReference>